<gene>
    <name evidence="2" type="ORF">GCM10010211_84050</name>
</gene>
<proteinExistence type="predicted"/>
<accession>A0ABQ2VP17</accession>
<evidence type="ECO:0000313" key="2">
    <source>
        <dbReference type="EMBL" id="GGV03986.1"/>
    </source>
</evidence>
<dbReference type="Proteomes" id="UP000654471">
    <property type="component" value="Unassembled WGS sequence"/>
</dbReference>
<evidence type="ECO:0000313" key="3">
    <source>
        <dbReference type="Proteomes" id="UP000654471"/>
    </source>
</evidence>
<feature type="region of interest" description="Disordered" evidence="1">
    <location>
        <begin position="58"/>
        <end position="90"/>
    </location>
</feature>
<protein>
    <recommendedName>
        <fullName evidence="4">Transposase</fullName>
    </recommendedName>
</protein>
<dbReference type="EMBL" id="BMRP01000091">
    <property type="protein sequence ID" value="GGV03986.1"/>
    <property type="molecule type" value="Genomic_DNA"/>
</dbReference>
<evidence type="ECO:0000256" key="1">
    <source>
        <dbReference type="SAM" id="MobiDB-lite"/>
    </source>
</evidence>
<evidence type="ECO:0008006" key="4">
    <source>
        <dbReference type="Google" id="ProtNLM"/>
    </source>
</evidence>
<name>A0ABQ2VP17_9ACTN</name>
<organism evidence="2 3">
    <name type="scientific">Streptomyces albospinus</name>
    <dbReference type="NCBI Taxonomy" id="285515"/>
    <lineage>
        <taxon>Bacteria</taxon>
        <taxon>Bacillati</taxon>
        <taxon>Actinomycetota</taxon>
        <taxon>Actinomycetes</taxon>
        <taxon>Kitasatosporales</taxon>
        <taxon>Streptomycetaceae</taxon>
        <taxon>Streptomyces</taxon>
    </lineage>
</organism>
<sequence>MTLRQLAPLFGISKSAANRGITQLGPMLALTARQRFRKDTVLIVDGTLVPTRDHTVAAQSKNYPIRPGRGDAEGPTASCDLAPRQSTLRI</sequence>
<keyword evidence="3" id="KW-1185">Reference proteome</keyword>
<comment type="caution">
    <text evidence="2">The sequence shown here is derived from an EMBL/GenBank/DDBJ whole genome shotgun (WGS) entry which is preliminary data.</text>
</comment>
<reference evidence="3" key="1">
    <citation type="journal article" date="2019" name="Int. J. Syst. Evol. Microbiol.">
        <title>The Global Catalogue of Microorganisms (GCM) 10K type strain sequencing project: providing services to taxonomists for standard genome sequencing and annotation.</title>
        <authorList>
            <consortium name="The Broad Institute Genomics Platform"/>
            <consortium name="The Broad Institute Genome Sequencing Center for Infectious Disease"/>
            <person name="Wu L."/>
            <person name="Ma J."/>
        </authorList>
    </citation>
    <scope>NUCLEOTIDE SEQUENCE [LARGE SCALE GENOMIC DNA]</scope>
    <source>
        <strain evidence="3">JCM 3399</strain>
    </source>
</reference>